<keyword evidence="1" id="KW-0677">Repeat</keyword>
<dbReference type="PANTHER" id="PTHR47926:SF533">
    <property type="entry name" value="DYW DOMAIN-CONTAINING PROTEIN"/>
    <property type="match status" value="1"/>
</dbReference>
<accession>A0ABC8S0R1</accession>
<dbReference type="InterPro" id="IPR002885">
    <property type="entry name" value="PPR_rpt"/>
</dbReference>
<proteinExistence type="predicted"/>
<gene>
    <name evidence="2" type="ORF">ILEXP_LOCUS18979</name>
</gene>
<dbReference type="Pfam" id="PF01535">
    <property type="entry name" value="PPR"/>
    <property type="match status" value="1"/>
</dbReference>
<dbReference type="Proteomes" id="UP001642360">
    <property type="component" value="Unassembled WGS sequence"/>
</dbReference>
<sequence length="133" mass="15065">MAAKDVVDWTLMLTGFPSSRFWNKAREHFNKIMEVQELELDPVALMGMLSSCSLSGAVIDMYANFADLEDAVKLFEGMKVKHIVYWNEFFAVDLFMRMKLSGINPDELTQVCVLCACVHSSVVDQGSRFLIDD</sequence>
<evidence type="ECO:0000313" key="3">
    <source>
        <dbReference type="Proteomes" id="UP001642360"/>
    </source>
</evidence>
<dbReference type="PANTHER" id="PTHR47926">
    <property type="entry name" value="PENTATRICOPEPTIDE REPEAT-CONTAINING PROTEIN"/>
    <property type="match status" value="1"/>
</dbReference>
<dbReference type="AlphaFoldDB" id="A0ABC8S0R1"/>
<keyword evidence="3" id="KW-1185">Reference proteome</keyword>
<name>A0ABC8S0R1_9AQUA</name>
<reference evidence="2 3" key="1">
    <citation type="submission" date="2024-02" db="EMBL/GenBank/DDBJ databases">
        <authorList>
            <person name="Vignale AGUSTIN F."/>
            <person name="Sosa J E."/>
            <person name="Modenutti C."/>
        </authorList>
    </citation>
    <scope>NUCLEOTIDE SEQUENCE [LARGE SCALE GENOMIC DNA]</scope>
</reference>
<dbReference type="InterPro" id="IPR011990">
    <property type="entry name" value="TPR-like_helical_dom_sf"/>
</dbReference>
<dbReference type="EMBL" id="CAUOFW020002059">
    <property type="protein sequence ID" value="CAK9150828.1"/>
    <property type="molecule type" value="Genomic_DNA"/>
</dbReference>
<dbReference type="Gene3D" id="1.25.40.10">
    <property type="entry name" value="Tetratricopeptide repeat domain"/>
    <property type="match status" value="1"/>
</dbReference>
<evidence type="ECO:0008006" key="4">
    <source>
        <dbReference type="Google" id="ProtNLM"/>
    </source>
</evidence>
<protein>
    <recommendedName>
        <fullName evidence="4">Pentatricopeptide repeat-containing protein</fullName>
    </recommendedName>
</protein>
<evidence type="ECO:0000313" key="2">
    <source>
        <dbReference type="EMBL" id="CAK9150828.1"/>
    </source>
</evidence>
<comment type="caution">
    <text evidence="2">The sequence shown here is derived from an EMBL/GenBank/DDBJ whole genome shotgun (WGS) entry which is preliminary data.</text>
</comment>
<dbReference type="InterPro" id="IPR046960">
    <property type="entry name" value="PPR_At4g14850-like_plant"/>
</dbReference>
<organism evidence="2 3">
    <name type="scientific">Ilex paraguariensis</name>
    <name type="common">yerba mate</name>
    <dbReference type="NCBI Taxonomy" id="185542"/>
    <lineage>
        <taxon>Eukaryota</taxon>
        <taxon>Viridiplantae</taxon>
        <taxon>Streptophyta</taxon>
        <taxon>Embryophyta</taxon>
        <taxon>Tracheophyta</taxon>
        <taxon>Spermatophyta</taxon>
        <taxon>Magnoliopsida</taxon>
        <taxon>eudicotyledons</taxon>
        <taxon>Gunneridae</taxon>
        <taxon>Pentapetalae</taxon>
        <taxon>asterids</taxon>
        <taxon>campanulids</taxon>
        <taxon>Aquifoliales</taxon>
        <taxon>Aquifoliaceae</taxon>
        <taxon>Ilex</taxon>
    </lineage>
</organism>
<evidence type="ECO:0000256" key="1">
    <source>
        <dbReference type="ARBA" id="ARBA00022737"/>
    </source>
</evidence>